<evidence type="ECO:0000313" key="6">
    <source>
        <dbReference type="Proteomes" id="UP000590225"/>
    </source>
</evidence>
<keyword evidence="1" id="KW-0805">Transcription regulation</keyword>
<dbReference type="Pfam" id="PF13377">
    <property type="entry name" value="Peripla_BP_3"/>
    <property type="match status" value="1"/>
</dbReference>
<evidence type="ECO:0000313" key="5">
    <source>
        <dbReference type="EMBL" id="MBA8988871.1"/>
    </source>
</evidence>
<comment type="caution">
    <text evidence="5">The sequence shown here is derived from an EMBL/GenBank/DDBJ whole genome shotgun (WGS) entry which is preliminary data.</text>
</comment>
<dbReference type="Gene3D" id="3.40.50.2300">
    <property type="match status" value="2"/>
</dbReference>
<dbReference type="GO" id="GO:0003700">
    <property type="term" value="F:DNA-binding transcription factor activity"/>
    <property type="evidence" value="ECO:0007669"/>
    <property type="project" value="TreeGrafter"/>
</dbReference>
<dbReference type="EMBL" id="JACGXP010000001">
    <property type="protein sequence ID" value="MBA8988871.1"/>
    <property type="molecule type" value="Genomic_DNA"/>
</dbReference>
<keyword evidence="3" id="KW-0804">Transcription</keyword>
<reference evidence="5 6" key="1">
    <citation type="submission" date="2020-07" db="EMBL/GenBank/DDBJ databases">
        <title>Above-ground endophytic microbial communities from plants in different locations in the United States.</title>
        <authorList>
            <person name="Frank C."/>
        </authorList>
    </citation>
    <scope>NUCLEOTIDE SEQUENCE [LARGE SCALE GENOMIC DNA]</scope>
    <source>
        <strain evidence="5 6">WPL5_2</strain>
    </source>
</reference>
<dbReference type="PANTHER" id="PTHR30146">
    <property type="entry name" value="LACI-RELATED TRANSCRIPTIONAL REPRESSOR"/>
    <property type="match status" value="1"/>
</dbReference>
<dbReference type="InterPro" id="IPR046335">
    <property type="entry name" value="LacI/GalR-like_sensor"/>
</dbReference>
<accession>A0AAW3SYA9</accession>
<dbReference type="RefSeq" id="WP_182514834.1">
    <property type="nucleotide sequence ID" value="NZ_JACGXP010000001.1"/>
</dbReference>
<dbReference type="SMART" id="SM00354">
    <property type="entry name" value="HTH_LACI"/>
    <property type="match status" value="1"/>
</dbReference>
<sequence>MPRASEIGFAAVAKLAGVSAATVSNTLNRPDIVSPATRERVLDAIDQLDFVPNRAAAALRQGTSKLLGLVIPDVVNPFYSAITRGVTEAAAARGYVVALCVSHDDVDQELAHFGHLAELRAAGAIVVPLTADPSRVRRLRMVGARLVLVDRSTSVDEGCSVAIDDVHGGHLAVDHLLDTRPGRIVLVNGARSIPQCEDRRTGARSALEDRGFDPDALVEVTVDAMTIEAGTAVGASLAADAPDAVFCTNDQLAVGVMRGLTRAGVRVPEDVAVIGYGDLELARDSLVPLTSIAQPKDELGRAAVEQLIAEIETPADEHVHTAATFEPTLVVRSSAP</sequence>
<dbReference type="Gene3D" id="1.10.260.40">
    <property type="entry name" value="lambda repressor-like DNA-binding domains"/>
    <property type="match status" value="1"/>
</dbReference>
<evidence type="ECO:0000259" key="4">
    <source>
        <dbReference type="PROSITE" id="PS50932"/>
    </source>
</evidence>
<dbReference type="InterPro" id="IPR010982">
    <property type="entry name" value="Lambda_DNA-bd_dom_sf"/>
</dbReference>
<dbReference type="Proteomes" id="UP000590225">
    <property type="component" value="Unassembled WGS sequence"/>
</dbReference>
<protein>
    <submittedName>
        <fullName evidence="5">LacI family transcriptional regulator</fullName>
    </submittedName>
</protein>
<organism evidence="5 6">
    <name type="scientific">Curtobacterium pusillum</name>
    <dbReference type="NCBI Taxonomy" id="69373"/>
    <lineage>
        <taxon>Bacteria</taxon>
        <taxon>Bacillati</taxon>
        <taxon>Actinomycetota</taxon>
        <taxon>Actinomycetes</taxon>
        <taxon>Micrococcales</taxon>
        <taxon>Microbacteriaceae</taxon>
        <taxon>Curtobacterium</taxon>
    </lineage>
</organism>
<feature type="domain" description="HTH lacI-type" evidence="4">
    <location>
        <begin position="12"/>
        <end position="61"/>
    </location>
</feature>
<gene>
    <name evidence="5" type="ORF">FHW23_000103</name>
</gene>
<name>A0AAW3SYA9_9MICO</name>
<dbReference type="SUPFAM" id="SSF47413">
    <property type="entry name" value="lambda repressor-like DNA-binding domains"/>
    <property type="match status" value="1"/>
</dbReference>
<dbReference type="CDD" id="cd01392">
    <property type="entry name" value="HTH_LacI"/>
    <property type="match status" value="1"/>
</dbReference>
<dbReference type="InterPro" id="IPR000843">
    <property type="entry name" value="HTH_LacI"/>
</dbReference>
<dbReference type="PANTHER" id="PTHR30146:SF109">
    <property type="entry name" value="HTH-TYPE TRANSCRIPTIONAL REGULATOR GALS"/>
    <property type="match status" value="1"/>
</dbReference>
<dbReference type="InterPro" id="IPR028082">
    <property type="entry name" value="Peripla_BP_I"/>
</dbReference>
<dbReference type="Pfam" id="PF00356">
    <property type="entry name" value="LacI"/>
    <property type="match status" value="1"/>
</dbReference>
<dbReference type="SUPFAM" id="SSF53822">
    <property type="entry name" value="Periplasmic binding protein-like I"/>
    <property type="match status" value="1"/>
</dbReference>
<evidence type="ECO:0000256" key="2">
    <source>
        <dbReference type="ARBA" id="ARBA00023125"/>
    </source>
</evidence>
<keyword evidence="2" id="KW-0238">DNA-binding</keyword>
<dbReference type="PROSITE" id="PS50932">
    <property type="entry name" value="HTH_LACI_2"/>
    <property type="match status" value="1"/>
</dbReference>
<dbReference type="AlphaFoldDB" id="A0AAW3SYA9"/>
<proteinExistence type="predicted"/>
<dbReference type="GO" id="GO:0000976">
    <property type="term" value="F:transcription cis-regulatory region binding"/>
    <property type="evidence" value="ECO:0007669"/>
    <property type="project" value="TreeGrafter"/>
</dbReference>
<evidence type="ECO:0000256" key="1">
    <source>
        <dbReference type="ARBA" id="ARBA00023015"/>
    </source>
</evidence>
<evidence type="ECO:0000256" key="3">
    <source>
        <dbReference type="ARBA" id="ARBA00023163"/>
    </source>
</evidence>